<dbReference type="InterPro" id="IPR003339">
    <property type="entry name" value="ABC/ECF_trnsptr_transmembrane"/>
</dbReference>
<feature type="transmembrane region" description="Helical" evidence="5">
    <location>
        <begin position="23"/>
        <end position="56"/>
    </location>
</feature>
<gene>
    <name evidence="6" type="ORF">P6N53_17710</name>
</gene>
<dbReference type="PANTHER" id="PTHR33514:SF13">
    <property type="entry name" value="PROTEIN ABCI12, CHLOROPLASTIC"/>
    <property type="match status" value="1"/>
</dbReference>
<evidence type="ECO:0000256" key="2">
    <source>
        <dbReference type="ARBA" id="ARBA00022692"/>
    </source>
</evidence>
<feature type="transmembrane region" description="Helical" evidence="5">
    <location>
        <begin position="105"/>
        <end position="129"/>
    </location>
</feature>
<dbReference type="AlphaFoldDB" id="A0AAW7ZI55"/>
<comment type="caution">
    <text evidence="6">The sequence shown here is derived from an EMBL/GenBank/DDBJ whole genome shotgun (WGS) entry which is preliminary data.</text>
</comment>
<keyword evidence="2 5" id="KW-0812">Transmembrane</keyword>
<accession>A0AAW7ZI55</accession>
<keyword evidence="7" id="KW-1185">Reference proteome</keyword>
<dbReference type="EMBL" id="JARPTC010000033">
    <property type="protein sequence ID" value="MDO7789050.1"/>
    <property type="molecule type" value="Genomic_DNA"/>
</dbReference>
<dbReference type="Proteomes" id="UP001172911">
    <property type="component" value="Unassembled WGS sequence"/>
</dbReference>
<reference evidence="6" key="1">
    <citation type="journal article" date="2023" name="J. Hazard. Mater.">
        <title>Anaerobic biodegradation of pyrene and benzo[a]pyrene by a new sulfate-reducing Desulforamulus aquiferis strain DSA.</title>
        <authorList>
            <person name="Zhang Z."/>
            <person name="Sun J."/>
            <person name="Gong X."/>
            <person name="Wang C."/>
            <person name="Wang H."/>
        </authorList>
    </citation>
    <scope>NUCLEOTIDE SEQUENCE</scope>
    <source>
        <strain evidence="6">DSA</strain>
    </source>
</reference>
<name>A0AAW7ZI55_9FIRM</name>
<dbReference type="Pfam" id="PF02361">
    <property type="entry name" value="CbiQ"/>
    <property type="match status" value="1"/>
</dbReference>
<dbReference type="CDD" id="cd16914">
    <property type="entry name" value="EcfT"/>
    <property type="match status" value="1"/>
</dbReference>
<dbReference type="RefSeq" id="WP_304545531.1">
    <property type="nucleotide sequence ID" value="NZ_JARPTC010000033.1"/>
</dbReference>
<organism evidence="6 7">
    <name type="scientific">Desulforamulus aquiferis</name>
    <dbReference type="NCBI Taxonomy" id="1397668"/>
    <lineage>
        <taxon>Bacteria</taxon>
        <taxon>Bacillati</taxon>
        <taxon>Bacillota</taxon>
        <taxon>Clostridia</taxon>
        <taxon>Eubacteriales</taxon>
        <taxon>Peptococcaceae</taxon>
        <taxon>Desulforamulus</taxon>
    </lineage>
</organism>
<proteinExistence type="predicted"/>
<feature type="transmembrane region" description="Helical" evidence="5">
    <location>
        <begin position="238"/>
        <end position="256"/>
    </location>
</feature>
<keyword evidence="3 5" id="KW-1133">Transmembrane helix</keyword>
<dbReference type="GO" id="GO:0005886">
    <property type="term" value="C:plasma membrane"/>
    <property type="evidence" value="ECO:0007669"/>
    <property type="project" value="TreeGrafter"/>
</dbReference>
<reference evidence="6" key="2">
    <citation type="submission" date="2023-03" db="EMBL/GenBank/DDBJ databases">
        <authorList>
            <person name="Zhang Z."/>
        </authorList>
    </citation>
    <scope>NUCLEOTIDE SEQUENCE</scope>
    <source>
        <strain evidence="6">DSA</strain>
    </source>
</reference>
<comment type="subcellular location">
    <subcellularLocation>
        <location evidence="1">Membrane</location>
        <topology evidence="1">Multi-pass membrane protein</topology>
    </subcellularLocation>
</comment>
<feature type="transmembrane region" description="Helical" evidence="5">
    <location>
        <begin position="62"/>
        <end position="84"/>
    </location>
</feature>
<evidence type="ECO:0000256" key="4">
    <source>
        <dbReference type="ARBA" id="ARBA00023136"/>
    </source>
</evidence>
<keyword evidence="4 5" id="KW-0472">Membrane</keyword>
<evidence type="ECO:0000256" key="1">
    <source>
        <dbReference type="ARBA" id="ARBA00004141"/>
    </source>
</evidence>
<dbReference type="PANTHER" id="PTHR33514">
    <property type="entry name" value="PROTEIN ABCI12, CHLOROPLASTIC"/>
    <property type="match status" value="1"/>
</dbReference>
<protein>
    <submittedName>
        <fullName evidence="6">Energy-coupling factor transporter transmembrane component T</fullName>
    </submittedName>
</protein>
<evidence type="ECO:0000256" key="3">
    <source>
        <dbReference type="ARBA" id="ARBA00022989"/>
    </source>
</evidence>
<evidence type="ECO:0000313" key="7">
    <source>
        <dbReference type="Proteomes" id="UP001172911"/>
    </source>
</evidence>
<evidence type="ECO:0000256" key="5">
    <source>
        <dbReference type="SAM" id="Phobius"/>
    </source>
</evidence>
<evidence type="ECO:0000313" key="6">
    <source>
        <dbReference type="EMBL" id="MDO7789050.1"/>
    </source>
</evidence>
<sequence>MARVIEYVYRDSMVHTLHPLSKLAWALGVMILALAFNDIFYLMAVFTSVVAVAAIGKVMKDLAFVLKGLTIFAGILVLLQVLFFKGEHVLFYLLPGDRLAITTEAILLGLAMGLRMMTIVLSFLVFLATTQFKDIVLALTEKLKLPYDYVFMFMTALRFVPTFLSEAVQVSYAQQVRGCPVDSGNPFKKVKSYISVSLPLVLISLKKAERLAIAMETRGYGSSNRTYYKEPIIGKADLIFIALTVVIIIVALILRFQGLGTVQY</sequence>